<evidence type="ECO:0000313" key="2">
    <source>
        <dbReference type="EMBL" id="MSU06825.1"/>
    </source>
</evidence>
<gene>
    <name evidence="2" type="ORF">FYJ80_08580</name>
</gene>
<keyword evidence="1" id="KW-0472">Membrane</keyword>
<keyword evidence="1" id="KW-1133">Transmembrane helix</keyword>
<keyword evidence="3" id="KW-1185">Reference proteome</keyword>
<feature type="transmembrane region" description="Helical" evidence="1">
    <location>
        <begin position="20"/>
        <end position="48"/>
    </location>
</feature>
<dbReference type="AlphaFoldDB" id="A0A7X2PDA3"/>
<protein>
    <submittedName>
        <fullName evidence="2">DUF368 domain-containing protein</fullName>
    </submittedName>
</protein>
<accession>A0A7X2PDA3</accession>
<evidence type="ECO:0000256" key="1">
    <source>
        <dbReference type="SAM" id="Phobius"/>
    </source>
</evidence>
<keyword evidence="1" id="KW-0812">Transmembrane</keyword>
<feature type="transmembrane region" description="Helical" evidence="1">
    <location>
        <begin position="257"/>
        <end position="277"/>
    </location>
</feature>
<comment type="caution">
    <text evidence="2">The sequence shown here is derived from an EMBL/GenBank/DDBJ whole genome shotgun (WGS) entry which is preliminary data.</text>
</comment>
<organism evidence="2 3">
    <name type="scientific">Bullifex porci</name>
    <dbReference type="NCBI Taxonomy" id="2606638"/>
    <lineage>
        <taxon>Bacteria</taxon>
        <taxon>Pseudomonadati</taxon>
        <taxon>Spirochaetota</taxon>
        <taxon>Spirochaetia</taxon>
        <taxon>Spirochaetales</taxon>
        <taxon>Spirochaetaceae</taxon>
        <taxon>Bullifex</taxon>
    </lineage>
</organism>
<feature type="transmembrane region" description="Helical" evidence="1">
    <location>
        <begin position="94"/>
        <end position="114"/>
    </location>
</feature>
<dbReference type="PANTHER" id="PTHR37308:SF1">
    <property type="entry name" value="POLYPRENYL-PHOSPHATE TRANSPORTER"/>
    <property type="match status" value="1"/>
</dbReference>
<feature type="transmembrane region" description="Helical" evidence="1">
    <location>
        <begin position="68"/>
        <end position="88"/>
    </location>
</feature>
<sequence>MWLFLPQLILYIHYMFSLDTIIKGFIIGSTMMVPGVSGGSMAMVLGIYGKLITAVSSFFKDIKNNLKFLIQFSIFALIGIVLCAKPILGVIDRFPRIAMFFFIGLVFGSVPMLYKKAQIKEFSFLDLLYFIIGIIVVLSCQLIPKLEFDPAAPFTASLALTQCLIGIIVAVGFILPGISFSYLLLILGSYEFIMSAISTLNIIVLIPFGLGFCIGVILLTKVLDICMSKYPEVTYLIILGFLIGSVFPIYPGTPIGWEIPLSIIAFIVGAVIIYQISKREGVKDASM</sequence>
<feature type="transmembrane region" description="Helical" evidence="1">
    <location>
        <begin position="199"/>
        <end position="220"/>
    </location>
</feature>
<feature type="transmembrane region" description="Helical" evidence="1">
    <location>
        <begin position="126"/>
        <end position="144"/>
    </location>
</feature>
<name>A0A7X2PDA3_9SPIO</name>
<reference evidence="2 3" key="1">
    <citation type="submission" date="2019-08" db="EMBL/GenBank/DDBJ databases">
        <title>In-depth cultivation of the pig gut microbiome towards novel bacterial diversity and tailored functional studies.</title>
        <authorList>
            <person name="Wylensek D."/>
            <person name="Hitch T.C.A."/>
            <person name="Clavel T."/>
        </authorList>
    </citation>
    <scope>NUCLEOTIDE SEQUENCE [LARGE SCALE GENOMIC DNA]</scope>
    <source>
        <strain evidence="2 3">NM-380-WT-3C1</strain>
    </source>
</reference>
<dbReference type="Proteomes" id="UP000460549">
    <property type="component" value="Unassembled WGS sequence"/>
</dbReference>
<dbReference type="Pfam" id="PF04018">
    <property type="entry name" value="VCA0040-like"/>
    <property type="match status" value="1"/>
</dbReference>
<proteinExistence type="predicted"/>
<feature type="transmembrane region" description="Helical" evidence="1">
    <location>
        <begin position="164"/>
        <end position="187"/>
    </location>
</feature>
<dbReference type="InterPro" id="IPR007163">
    <property type="entry name" value="VCA0040-like"/>
</dbReference>
<dbReference type="PANTHER" id="PTHR37308">
    <property type="entry name" value="INTEGRAL MEMBRANE PROTEIN"/>
    <property type="match status" value="1"/>
</dbReference>
<dbReference type="EMBL" id="VUNN01000017">
    <property type="protein sequence ID" value="MSU06825.1"/>
    <property type="molecule type" value="Genomic_DNA"/>
</dbReference>
<evidence type="ECO:0000313" key="3">
    <source>
        <dbReference type="Proteomes" id="UP000460549"/>
    </source>
</evidence>
<feature type="transmembrane region" description="Helical" evidence="1">
    <location>
        <begin position="232"/>
        <end position="250"/>
    </location>
</feature>